<organism evidence="4 5">
    <name type="scientific">Cardamine amara subsp. amara</name>
    <dbReference type="NCBI Taxonomy" id="228776"/>
    <lineage>
        <taxon>Eukaryota</taxon>
        <taxon>Viridiplantae</taxon>
        <taxon>Streptophyta</taxon>
        <taxon>Embryophyta</taxon>
        <taxon>Tracheophyta</taxon>
        <taxon>Spermatophyta</taxon>
        <taxon>Magnoliopsida</taxon>
        <taxon>eudicotyledons</taxon>
        <taxon>Gunneridae</taxon>
        <taxon>Pentapetalae</taxon>
        <taxon>rosids</taxon>
        <taxon>malvids</taxon>
        <taxon>Brassicales</taxon>
        <taxon>Brassicaceae</taxon>
        <taxon>Cardamineae</taxon>
        <taxon>Cardamine</taxon>
    </lineage>
</organism>
<proteinExistence type="inferred from homology"/>
<comment type="similarity">
    <text evidence="1">Belongs to the short-chain dehydrogenases/reductases (SDR) family.</text>
</comment>
<reference evidence="4 5" key="1">
    <citation type="submission" date="2024-04" db="EMBL/GenBank/DDBJ databases">
        <title>Genome assembly C_amara_ONT_v2.</title>
        <authorList>
            <person name="Yant L."/>
            <person name="Moore C."/>
            <person name="Slenker M."/>
        </authorList>
    </citation>
    <scope>NUCLEOTIDE SEQUENCE [LARGE SCALE GENOMIC DNA]</scope>
    <source>
        <tissue evidence="4">Leaf</tissue>
    </source>
</reference>
<evidence type="ECO:0000256" key="1">
    <source>
        <dbReference type="ARBA" id="ARBA00006484"/>
    </source>
</evidence>
<feature type="region of interest" description="Disordered" evidence="3">
    <location>
        <begin position="58"/>
        <end position="87"/>
    </location>
</feature>
<sequence>MALNGLCRLVSSSRVLSSSNVTLSFFKLQNKTKKALIPEFSCKRIILPQLVSVKAMASEREKQHAQPGKEHVMDPTPQFSSPDYKPSNKLRGKVALITGGDSGIGRAVSYCFALQGATVAFTYVKGQEDKDAQETLQILKEAKSSDA</sequence>
<dbReference type="Gene3D" id="3.40.50.720">
    <property type="entry name" value="NAD(P)-binding Rossmann-like Domain"/>
    <property type="match status" value="1"/>
</dbReference>
<feature type="compositionally biased region" description="Basic and acidic residues" evidence="3">
    <location>
        <begin position="58"/>
        <end position="73"/>
    </location>
</feature>
<dbReference type="InterPro" id="IPR036291">
    <property type="entry name" value="NAD(P)-bd_dom_sf"/>
</dbReference>
<dbReference type="SUPFAM" id="SSF51735">
    <property type="entry name" value="NAD(P)-binding Rossmann-fold domains"/>
    <property type="match status" value="1"/>
</dbReference>
<evidence type="ECO:0000256" key="3">
    <source>
        <dbReference type="SAM" id="MobiDB-lite"/>
    </source>
</evidence>
<gene>
    <name evidence="4" type="ORF">V5N11_003167</name>
</gene>
<keyword evidence="5" id="KW-1185">Reference proteome</keyword>
<evidence type="ECO:0000313" key="4">
    <source>
        <dbReference type="EMBL" id="KAL1188134.1"/>
    </source>
</evidence>
<accession>A0ABD0Z0A1</accession>
<keyword evidence="2" id="KW-0560">Oxidoreductase</keyword>
<name>A0ABD0Z0A1_CARAN</name>
<dbReference type="AlphaFoldDB" id="A0ABD0Z0A1"/>
<dbReference type="Proteomes" id="UP001558713">
    <property type="component" value="Unassembled WGS sequence"/>
</dbReference>
<dbReference type="EMBL" id="JBANAX010000931">
    <property type="protein sequence ID" value="KAL1188134.1"/>
    <property type="molecule type" value="Genomic_DNA"/>
</dbReference>
<dbReference type="PANTHER" id="PTHR48107:SF16">
    <property type="entry name" value="NADPH-DEPENDENT ALDEHYDE REDUCTASE 1, CHLOROPLASTIC"/>
    <property type="match status" value="1"/>
</dbReference>
<protein>
    <submittedName>
        <fullName evidence="4">NADPH-dependent aldehyde reductase 1</fullName>
    </submittedName>
</protein>
<evidence type="ECO:0000313" key="5">
    <source>
        <dbReference type="Proteomes" id="UP001558713"/>
    </source>
</evidence>
<dbReference type="PANTHER" id="PTHR48107">
    <property type="entry name" value="NADPH-DEPENDENT ALDEHYDE REDUCTASE-LIKE PROTEIN, CHLOROPLASTIC-RELATED"/>
    <property type="match status" value="1"/>
</dbReference>
<dbReference type="GO" id="GO:0016614">
    <property type="term" value="F:oxidoreductase activity, acting on CH-OH group of donors"/>
    <property type="evidence" value="ECO:0007669"/>
    <property type="project" value="UniProtKB-ARBA"/>
</dbReference>
<comment type="caution">
    <text evidence="4">The sequence shown here is derived from an EMBL/GenBank/DDBJ whole genome shotgun (WGS) entry which is preliminary data.</text>
</comment>
<evidence type="ECO:0000256" key="2">
    <source>
        <dbReference type="ARBA" id="ARBA00023002"/>
    </source>
</evidence>